<dbReference type="SUPFAM" id="SSF53756">
    <property type="entry name" value="UDP-Glycosyltransferase/glycogen phosphorylase"/>
    <property type="match status" value="1"/>
</dbReference>
<dbReference type="Proteomes" id="UP000636888">
    <property type="component" value="Unassembled WGS sequence"/>
</dbReference>
<dbReference type="Pfam" id="PF13692">
    <property type="entry name" value="Glyco_trans_1_4"/>
    <property type="match status" value="1"/>
</dbReference>
<evidence type="ECO:0000256" key="1">
    <source>
        <dbReference type="ARBA" id="ARBA00022676"/>
    </source>
</evidence>
<reference evidence="4" key="1">
    <citation type="submission" date="2020-12" db="EMBL/GenBank/DDBJ databases">
        <title>Geomonas sp. Red875, isolated from river sediment.</title>
        <authorList>
            <person name="Xu Z."/>
            <person name="Zhang Z."/>
            <person name="Masuda Y."/>
            <person name="Itoh H."/>
            <person name="Senoo K."/>
        </authorList>
    </citation>
    <scope>NUCLEOTIDE SEQUENCE</scope>
    <source>
        <strain evidence="4">Red875</strain>
    </source>
</reference>
<dbReference type="AlphaFoldDB" id="A0A8J7SAF3"/>
<evidence type="ECO:0000313" key="5">
    <source>
        <dbReference type="Proteomes" id="UP000636888"/>
    </source>
</evidence>
<dbReference type="Pfam" id="PF13439">
    <property type="entry name" value="Glyco_transf_4"/>
    <property type="match status" value="1"/>
</dbReference>
<keyword evidence="2" id="KW-0808">Transferase</keyword>
<organism evidence="4 5">
    <name type="scientific">Geomesophilobacter sediminis</name>
    <dbReference type="NCBI Taxonomy" id="2798584"/>
    <lineage>
        <taxon>Bacteria</taxon>
        <taxon>Pseudomonadati</taxon>
        <taxon>Thermodesulfobacteriota</taxon>
        <taxon>Desulfuromonadia</taxon>
        <taxon>Geobacterales</taxon>
        <taxon>Geobacteraceae</taxon>
        <taxon>Geomesophilobacter</taxon>
    </lineage>
</organism>
<proteinExistence type="predicted"/>
<dbReference type="RefSeq" id="WP_199386213.1">
    <property type="nucleotide sequence ID" value="NZ_JAEMHM010000022.1"/>
</dbReference>
<accession>A0A8J7SAF3</accession>
<sequence length="371" mass="42543">MRLCLIGPMPPFRGGIARYCYLLARELEKRHDLLVLSYRRQYPPLLYGSKPQIDPDVDRASVQAEFRNLSFDLDSADPRSWRRTAAAIADFNPDAVILPWWVVYWAPMYLYLLRALKRRGIKVLFLCINVFEHEDNLLKKLLTKSVLRQTPSMIVHSAQEKQEILQFHPGARVAMHLLPLFDYPSPKPAKPHRELHLLFFGFVRPYKGLDVLLNAMAQLEDRDVVLKIAGEFWKDEEQYRRQVAELGIAERVEIVEGYIPEQQMGEYFSWADVVVLPYKKSRTSGIIATAYGYGKPVLATRVGGFGDNIDDGGSGRLVAPNDPQALAEGIRWFLEHRDLDFAGNIERFTRKSMSWASLADAIEEKIAAPRR</sequence>
<gene>
    <name evidence="4" type="ORF">JFN93_21500</name>
</gene>
<dbReference type="InterPro" id="IPR028098">
    <property type="entry name" value="Glyco_trans_4-like_N"/>
</dbReference>
<keyword evidence="5" id="KW-1185">Reference proteome</keyword>
<feature type="domain" description="Glycosyltransferase subfamily 4-like N-terminal" evidence="3">
    <location>
        <begin position="14"/>
        <end position="172"/>
    </location>
</feature>
<evidence type="ECO:0000259" key="3">
    <source>
        <dbReference type="Pfam" id="PF13439"/>
    </source>
</evidence>
<evidence type="ECO:0000256" key="2">
    <source>
        <dbReference type="ARBA" id="ARBA00022679"/>
    </source>
</evidence>
<dbReference type="EMBL" id="JAEMHM010000022">
    <property type="protein sequence ID" value="MBJ6727296.1"/>
    <property type="molecule type" value="Genomic_DNA"/>
</dbReference>
<keyword evidence="1" id="KW-0328">Glycosyltransferase</keyword>
<evidence type="ECO:0000313" key="4">
    <source>
        <dbReference type="EMBL" id="MBJ6727296.1"/>
    </source>
</evidence>
<dbReference type="GO" id="GO:0016757">
    <property type="term" value="F:glycosyltransferase activity"/>
    <property type="evidence" value="ECO:0007669"/>
    <property type="project" value="UniProtKB-KW"/>
</dbReference>
<dbReference type="PANTHER" id="PTHR12526:SF510">
    <property type="entry name" value="D-INOSITOL 3-PHOSPHATE GLYCOSYLTRANSFERASE"/>
    <property type="match status" value="1"/>
</dbReference>
<name>A0A8J7SAF3_9BACT</name>
<dbReference type="PANTHER" id="PTHR12526">
    <property type="entry name" value="GLYCOSYLTRANSFERASE"/>
    <property type="match status" value="1"/>
</dbReference>
<protein>
    <submittedName>
        <fullName evidence="4">Glycosyltransferase</fullName>
    </submittedName>
</protein>
<comment type="caution">
    <text evidence="4">The sequence shown here is derived from an EMBL/GenBank/DDBJ whole genome shotgun (WGS) entry which is preliminary data.</text>
</comment>
<dbReference type="Gene3D" id="3.40.50.2000">
    <property type="entry name" value="Glycogen Phosphorylase B"/>
    <property type="match status" value="2"/>
</dbReference>